<dbReference type="InterPro" id="IPR036388">
    <property type="entry name" value="WH-like_DNA-bd_sf"/>
</dbReference>
<dbReference type="PANTHER" id="PTHR30537">
    <property type="entry name" value="HTH-TYPE TRANSCRIPTIONAL REGULATOR"/>
    <property type="match status" value="1"/>
</dbReference>
<keyword evidence="2" id="KW-0805">Transcription regulation</keyword>
<keyword evidence="3" id="KW-0238">DNA-binding</keyword>
<feature type="domain" description="HTH lysR-type" evidence="5">
    <location>
        <begin position="4"/>
        <end position="61"/>
    </location>
</feature>
<gene>
    <name evidence="6" type="ORF">FAZ95_25935</name>
</gene>
<dbReference type="PANTHER" id="PTHR30537:SF1">
    <property type="entry name" value="HTH-TYPE TRANSCRIPTIONAL REGULATOR PGRR"/>
    <property type="match status" value="1"/>
</dbReference>
<evidence type="ECO:0000256" key="2">
    <source>
        <dbReference type="ARBA" id="ARBA00023015"/>
    </source>
</evidence>
<dbReference type="FunFam" id="3.40.190.290:FF:000012">
    <property type="entry name" value="Transcriptional regulator, LysR family"/>
    <property type="match status" value="1"/>
</dbReference>
<dbReference type="Proteomes" id="UP000298656">
    <property type="component" value="Chromosome 2"/>
</dbReference>
<reference evidence="6 7" key="1">
    <citation type="submission" date="2019-05" db="EMBL/GenBank/DDBJ databases">
        <title>Burkholderia sp. DHOD12, isolated from subtropical forest soil.</title>
        <authorList>
            <person name="Gao Z.-H."/>
            <person name="Qiu L.-H."/>
        </authorList>
    </citation>
    <scope>NUCLEOTIDE SEQUENCE [LARGE SCALE GENOMIC DNA]</scope>
    <source>
        <strain evidence="6 7">DHOD12</strain>
    </source>
</reference>
<dbReference type="Pfam" id="PF03466">
    <property type="entry name" value="LysR_substrate"/>
    <property type="match status" value="1"/>
</dbReference>
<evidence type="ECO:0000313" key="6">
    <source>
        <dbReference type="EMBL" id="QCP52596.1"/>
    </source>
</evidence>
<dbReference type="Gene3D" id="1.10.10.10">
    <property type="entry name" value="Winged helix-like DNA-binding domain superfamily/Winged helix DNA-binding domain"/>
    <property type="match status" value="1"/>
</dbReference>
<proteinExistence type="inferred from homology"/>
<name>A0A4P8IVZ4_9BURK</name>
<dbReference type="InterPro" id="IPR000847">
    <property type="entry name" value="LysR_HTH_N"/>
</dbReference>
<dbReference type="RefSeq" id="WP_137335367.1">
    <property type="nucleotide sequence ID" value="NZ_CP040078.1"/>
</dbReference>
<dbReference type="PROSITE" id="PS50931">
    <property type="entry name" value="HTH_LYSR"/>
    <property type="match status" value="1"/>
</dbReference>
<keyword evidence="7" id="KW-1185">Reference proteome</keyword>
<comment type="similarity">
    <text evidence="1">Belongs to the LysR transcriptional regulatory family.</text>
</comment>
<dbReference type="GO" id="GO:0043565">
    <property type="term" value="F:sequence-specific DNA binding"/>
    <property type="evidence" value="ECO:0007669"/>
    <property type="project" value="TreeGrafter"/>
</dbReference>
<dbReference type="InterPro" id="IPR036390">
    <property type="entry name" value="WH_DNA-bd_sf"/>
</dbReference>
<dbReference type="InterPro" id="IPR005119">
    <property type="entry name" value="LysR_subst-bd"/>
</dbReference>
<dbReference type="AlphaFoldDB" id="A0A4P8IVZ4"/>
<dbReference type="PRINTS" id="PR00039">
    <property type="entry name" value="HTHLYSR"/>
</dbReference>
<dbReference type="Pfam" id="PF00126">
    <property type="entry name" value="HTH_1"/>
    <property type="match status" value="1"/>
</dbReference>
<dbReference type="Gene3D" id="3.40.190.290">
    <property type="match status" value="1"/>
</dbReference>
<dbReference type="FunFam" id="1.10.10.10:FF:000001">
    <property type="entry name" value="LysR family transcriptional regulator"/>
    <property type="match status" value="1"/>
</dbReference>
<protein>
    <submittedName>
        <fullName evidence="6">LysR family transcriptional regulator</fullName>
    </submittedName>
</protein>
<evidence type="ECO:0000313" key="7">
    <source>
        <dbReference type="Proteomes" id="UP000298656"/>
    </source>
</evidence>
<dbReference type="GO" id="GO:0003700">
    <property type="term" value="F:DNA-binding transcription factor activity"/>
    <property type="evidence" value="ECO:0007669"/>
    <property type="project" value="InterPro"/>
</dbReference>
<keyword evidence="4" id="KW-0804">Transcription</keyword>
<evidence type="ECO:0000256" key="4">
    <source>
        <dbReference type="ARBA" id="ARBA00023163"/>
    </source>
</evidence>
<dbReference type="EMBL" id="CP040078">
    <property type="protein sequence ID" value="QCP52596.1"/>
    <property type="molecule type" value="Genomic_DNA"/>
</dbReference>
<dbReference type="KEGG" id="tvl:FAZ95_25935"/>
<organism evidence="6 7">
    <name type="scientific">Trinickia violacea</name>
    <dbReference type="NCBI Taxonomy" id="2571746"/>
    <lineage>
        <taxon>Bacteria</taxon>
        <taxon>Pseudomonadati</taxon>
        <taxon>Pseudomonadota</taxon>
        <taxon>Betaproteobacteria</taxon>
        <taxon>Burkholderiales</taxon>
        <taxon>Burkholderiaceae</taxon>
        <taxon>Trinickia</taxon>
    </lineage>
</organism>
<dbReference type="SUPFAM" id="SSF53850">
    <property type="entry name" value="Periplasmic binding protein-like II"/>
    <property type="match status" value="1"/>
</dbReference>
<accession>A0A4P8IVZ4</accession>
<dbReference type="CDD" id="cd08474">
    <property type="entry name" value="PBP2_CrgA_like_5"/>
    <property type="match status" value="1"/>
</dbReference>
<sequence>MQRVDFNNLRAFIVVARERSFTRAAAQLGVSQSALSHTIRGLEEKLGIRLLTRTTRGVSPTEAGERLLLSVGPHYEGIESELTALNELREKPAGTIRITAHDHAIDTVLWPKLAKLMAEYPDITVELNVNYALTDIVAERYDAGVRNGDQVAKDMIAVRIGPDVRMTVVGAPAYCSNKSLPKTPRDLAAHVCINLRLPTYGGLYAWELTKDGQNLQVQVRGQFIVNTTPQILTAALAGFGLAFLPEDVVATHIEAGRLVRMLDDWCPSFPGYHLYYPSRRQVSPAFALLVNALRY</sequence>
<dbReference type="OrthoDB" id="5525645at2"/>
<evidence type="ECO:0000256" key="3">
    <source>
        <dbReference type="ARBA" id="ARBA00023125"/>
    </source>
</evidence>
<dbReference type="InterPro" id="IPR058163">
    <property type="entry name" value="LysR-type_TF_proteobact-type"/>
</dbReference>
<evidence type="ECO:0000259" key="5">
    <source>
        <dbReference type="PROSITE" id="PS50931"/>
    </source>
</evidence>
<dbReference type="SUPFAM" id="SSF46785">
    <property type="entry name" value="Winged helix' DNA-binding domain"/>
    <property type="match status" value="1"/>
</dbReference>
<dbReference type="GO" id="GO:0006351">
    <property type="term" value="P:DNA-templated transcription"/>
    <property type="evidence" value="ECO:0007669"/>
    <property type="project" value="TreeGrafter"/>
</dbReference>
<evidence type="ECO:0000256" key="1">
    <source>
        <dbReference type="ARBA" id="ARBA00009437"/>
    </source>
</evidence>